<comment type="cofactor">
    <cofactor evidence="1">
        <name>Mg(2+)</name>
        <dbReference type="ChEBI" id="CHEBI:18420"/>
    </cofactor>
</comment>
<keyword evidence="5" id="KW-1133">Transmembrane helix</keyword>
<dbReference type="EMBL" id="LR215729">
    <property type="protein sequence ID" value="VEV95563.1"/>
    <property type="molecule type" value="Genomic_DNA"/>
</dbReference>
<feature type="transmembrane region" description="Helical" evidence="5">
    <location>
        <begin position="100"/>
        <end position="118"/>
    </location>
</feature>
<accession>A0A653DYS5</accession>
<evidence type="ECO:0000256" key="1">
    <source>
        <dbReference type="ARBA" id="ARBA00001946"/>
    </source>
</evidence>
<dbReference type="Pfam" id="PF00990">
    <property type="entry name" value="GGDEF"/>
    <property type="match status" value="1"/>
</dbReference>
<sequence length="359" mass="40222">MQSNPESRQDDPYDTVFIRRSFRSLVRWGIVILSVINLLHLSLFLSYGSRWWAFSALLILVQAPLYLLVINRRSFPVFIGGLALLILAFGIQLSVYCTQFGARAGFHYLLFAMTPLVAFSGRIRIWHKVVLCVLLMLQMLALEQRTAPDPDISAQALECLRLLNLATAFSVISLFVMRHFMVVAGMNSKLEHMAAYDPLTGMINRRRMAEVAADELDHSFEKHSALSMILADIDHFKLINDRYGHQFGDQALLHVSQTIMQIARDGDSCCRWGGEEFLIMLPVTDLQGARQLAERIRVEVSRNALCLNGHDVGLTLTLGVVELQPHEGLDSAIARADEALYAGKNNGRNQVMLGQPAAQ</sequence>
<dbReference type="InterPro" id="IPR043128">
    <property type="entry name" value="Rev_trsase/Diguanyl_cyclase"/>
</dbReference>
<feature type="domain" description="GGDEF" evidence="6">
    <location>
        <begin position="224"/>
        <end position="356"/>
    </location>
</feature>
<dbReference type="SMART" id="SM00267">
    <property type="entry name" value="GGDEF"/>
    <property type="match status" value="1"/>
</dbReference>
<feature type="transmembrane region" description="Helical" evidence="5">
    <location>
        <begin position="51"/>
        <end position="70"/>
    </location>
</feature>
<dbReference type="GO" id="GO:0043709">
    <property type="term" value="P:cell adhesion involved in single-species biofilm formation"/>
    <property type="evidence" value="ECO:0007669"/>
    <property type="project" value="TreeGrafter"/>
</dbReference>
<dbReference type="GO" id="GO:0052621">
    <property type="term" value="F:diguanylate cyclase activity"/>
    <property type="evidence" value="ECO:0007669"/>
    <property type="project" value="UniProtKB-EC"/>
</dbReference>
<dbReference type="NCBIfam" id="TIGR00254">
    <property type="entry name" value="GGDEF"/>
    <property type="match status" value="1"/>
</dbReference>
<feature type="transmembrane region" description="Helical" evidence="5">
    <location>
        <begin position="77"/>
        <end position="94"/>
    </location>
</feature>
<dbReference type="InterPro" id="IPR000160">
    <property type="entry name" value="GGDEF_dom"/>
</dbReference>
<dbReference type="InterPro" id="IPR050469">
    <property type="entry name" value="Diguanylate_Cyclase"/>
</dbReference>
<dbReference type="AlphaFoldDB" id="A0A653DYS5"/>
<organism evidence="7">
    <name type="scientific">Pseudomonas marincola</name>
    <dbReference type="NCBI Taxonomy" id="437900"/>
    <lineage>
        <taxon>Bacteria</taxon>
        <taxon>Pseudomonadati</taxon>
        <taxon>Pseudomonadota</taxon>
        <taxon>Gammaproteobacteria</taxon>
        <taxon>Pseudomonadales</taxon>
        <taxon>Pseudomonadaceae</taxon>
        <taxon>Pseudomonas</taxon>
    </lineage>
</organism>
<dbReference type="PANTHER" id="PTHR45138:SF9">
    <property type="entry name" value="DIGUANYLATE CYCLASE DGCM-RELATED"/>
    <property type="match status" value="1"/>
</dbReference>
<dbReference type="SUPFAM" id="SSF55073">
    <property type="entry name" value="Nucleotide cyclase"/>
    <property type="match status" value="1"/>
</dbReference>
<dbReference type="GO" id="GO:0005886">
    <property type="term" value="C:plasma membrane"/>
    <property type="evidence" value="ECO:0007669"/>
    <property type="project" value="UniProtKB-SubCell"/>
</dbReference>
<dbReference type="PANTHER" id="PTHR45138">
    <property type="entry name" value="REGULATORY COMPONENTS OF SENSORY TRANSDUCTION SYSTEM"/>
    <property type="match status" value="1"/>
</dbReference>
<reference evidence="7" key="1">
    <citation type="submission" date="2019-02" db="EMBL/GenBank/DDBJ databases">
        <authorList>
            <consortium name="Genoscope - CEA"/>
            <person name="William W."/>
        </authorList>
    </citation>
    <scope>NUCLEOTIDE SEQUENCE [LARGE SCALE GENOMIC DNA]</scope>
    <source>
        <strain evidence="7">YSy11</strain>
    </source>
</reference>
<dbReference type="Gene3D" id="3.30.70.270">
    <property type="match status" value="1"/>
</dbReference>
<protein>
    <recommendedName>
        <fullName evidence="3">diguanylate cyclase</fullName>
        <ecNumber evidence="3">2.7.7.65</ecNumber>
    </recommendedName>
</protein>
<evidence type="ECO:0000259" key="6">
    <source>
        <dbReference type="PROSITE" id="PS50887"/>
    </source>
</evidence>
<keyword evidence="5" id="KW-0812">Transmembrane</keyword>
<name>A0A653DYS5_9PSED</name>
<dbReference type="FunFam" id="3.30.70.270:FF:000001">
    <property type="entry name" value="Diguanylate cyclase domain protein"/>
    <property type="match status" value="1"/>
</dbReference>
<dbReference type="PROSITE" id="PS50887">
    <property type="entry name" value="GGDEF"/>
    <property type="match status" value="1"/>
</dbReference>
<evidence type="ECO:0000256" key="2">
    <source>
        <dbReference type="ARBA" id="ARBA00004533"/>
    </source>
</evidence>
<feature type="transmembrane region" description="Helical" evidence="5">
    <location>
        <begin position="162"/>
        <end position="183"/>
    </location>
</feature>
<keyword evidence="5" id="KW-0472">Membrane</keyword>
<dbReference type="InterPro" id="IPR029787">
    <property type="entry name" value="Nucleotide_cyclase"/>
</dbReference>
<gene>
    <name evidence="7" type="ORF">PMYSY11_0516</name>
</gene>
<dbReference type="GO" id="GO:1902201">
    <property type="term" value="P:negative regulation of bacterial-type flagellum-dependent cell motility"/>
    <property type="evidence" value="ECO:0007669"/>
    <property type="project" value="TreeGrafter"/>
</dbReference>
<dbReference type="EC" id="2.7.7.65" evidence="3"/>
<feature type="transmembrane region" description="Helical" evidence="5">
    <location>
        <begin position="25"/>
        <end position="45"/>
    </location>
</feature>
<comment type="subcellular location">
    <subcellularLocation>
        <location evidence="2">Cell inner membrane</location>
    </subcellularLocation>
</comment>
<proteinExistence type="predicted"/>
<evidence type="ECO:0000256" key="4">
    <source>
        <dbReference type="ARBA" id="ARBA00034247"/>
    </source>
</evidence>
<comment type="catalytic activity">
    <reaction evidence="4">
        <text>2 GTP = 3',3'-c-di-GMP + 2 diphosphate</text>
        <dbReference type="Rhea" id="RHEA:24898"/>
        <dbReference type="ChEBI" id="CHEBI:33019"/>
        <dbReference type="ChEBI" id="CHEBI:37565"/>
        <dbReference type="ChEBI" id="CHEBI:58805"/>
        <dbReference type="EC" id="2.7.7.65"/>
    </reaction>
</comment>
<evidence type="ECO:0000256" key="5">
    <source>
        <dbReference type="SAM" id="Phobius"/>
    </source>
</evidence>
<evidence type="ECO:0000313" key="7">
    <source>
        <dbReference type="EMBL" id="VEV95563.1"/>
    </source>
</evidence>
<evidence type="ECO:0000256" key="3">
    <source>
        <dbReference type="ARBA" id="ARBA00012528"/>
    </source>
</evidence>
<dbReference type="CDD" id="cd01949">
    <property type="entry name" value="GGDEF"/>
    <property type="match status" value="1"/>
</dbReference>